<feature type="transmembrane region" description="Helical" evidence="6">
    <location>
        <begin position="99"/>
        <end position="120"/>
    </location>
</feature>
<evidence type="ECO:0000256" key="1">
    <source>
        <dbReference type="ARBA" id="ARBA00004651"/>
    </source>
</evidence>
<sequence length="148" mass="16721">MTKNLSVNRKPGPFRLLGVMLYDIMLLVSVLMVAAALAVAFNGGEAIGANNPFFFIYLIGVAFVFYGWFWTHGGQTLGMRAWRIYLISGNNTGISWQQAFLRFVVGIFSWLPLGLGYWWLWLSPDKLSWHDIASGSYLIYSPKQNTSK</sequence>
<feature type="transmembrane region" description="Helical" evidence="6">
    <location>
        <begin position="53"/>
        <end position="71"/>
    </location>
</feature>
<comment type="caution">
    <text evidence="8">The sequence shown here is derived from an EMBL/GenBank/DDBJ whole genome shotgun (WGS) entry which is preliminary data.</text>
</comment>
<protein>
    <submittedName>
        <fullName evidence="8">RDD family protein</fullName>
    </submittedName>
</protein>
<dbReference type="InterPro" id="IPR010432">
    <property type="entry name" value="RDD"/>
</dbReference>
<gene>
    <name evidence="8" type="ORF">A9E74_00636</name>
</gene>
<evidence type="ECO:0000256" key="6">
    <source>
        <dbReference type="SAM" id="Phobius"/>
    </source>
</evidence>
<dbReference type="PANTHER" id="PTHR36115:SF10">
    <property type="entry name" value="RDD DOMAIN-CONTAINING PROTEIN"/>
    <property type="match status" value="1"/>
</dbReference>
<evidence type="ECO:0000256" key="5">
    <source>
        <dbReference type="ARBA" id="ARBA00023136"/>
    </source>
</evidence>
<keyword evidence="2" id="KW-1003">Cell membrane</keyword>
<dbReference type="RefSeq" id="WP_069295175.1">
    <property type="nucleotide sequence ID" value="NZ_MCRI01000003.1"/>
</dbReference>
<dbReference type="PANTHER" id="PTHR36115">
    <property type="entry name" value="PROLINE-RICH ANTIGEN HOMOLOG-RELATED"/>
    <property type="match status" value="1"/>
</dbReference>
<name>A0A1E3GUS1_9GAMM</name>
<accession>A0A1E3GUS1</accession>
<dbReference type="InterPro" id="IPR051791">
    <property type="entry name" value="Pra-immunoreactive"/>
</dbReference>
<feature type="domain" description="RDD" evidence="7">
    <location>
        <begin position="13"/>
        <end position="135"/>
    </location>
</feature>
<dbReference type="Proteomes" id="UP000094379">
    <property type="component" value="Unassembled WGS sequence"/>
</dbReference>
<dbReference type="Pfam" id="PF06271">
    <property type="entry name" value="RDD"/>
    <property type="match status" value="1"/>
</dbReference>
<keyword evidence="4 6" id="KW-1133">Transmembrane helix</keyword>
<reference evidence="8 9" key="1">
    <citation type="submission" date="2016-07" db="EMBL/GenBank/DDBJ databases">
        <title>Draft Genome Sequence of Methylophaga muralis Bur 1.</title>
        <authorList>
            <person name="Vasilenko O.V."/>
            <person name="Doronina N.V."/>
            <person name="Shmareva M.N."/>
            <person name="Tarlachkov S.V."/>
            <person name="Mustakhimov I."/>
            <person name="Trotsenko Y.A."/>
        </authorList>
    </citation>
    <scope>NUCLEOTIDE SEQUENCE [LARGE SCALE GENOMIC DNA]</scope>
    <source>
        <strain evidence="8 9">Bur 1</strain>
    </source>
</reference>
<evidence type="ECO:0000256" key="4">
    <source>
        <dbReference type="ARBA" id="ARBA00022989"/>
    </source>
</evidence>
<evidence type="ECO:0000313" key="8">
    <source>
        <dbReference type="EMBL" id="ODN67800.1"/>
    </source>
</evidence>
<keyword evidence="3 6" id="KW-0812">Transmembrane</keyword>
<evidence type="ECO:0000259" key="7">
    <source>
        <dbReference type="Pfam" id="PF06271"/>
    </source>
</evidence>
<evidence type="ECO:0000256" key="2">
    <source>
        <dbReference type="ARBA" id="ARBA00022475"/>
    </source>
</evidence>
<dbReference type="EMBL" id="MCRI01000003">
    <property type="protein sequence ID" value="ODN67800.1"/>
    <property type="molecule type" value="Genomic_DNA"/>
</dbReference>
<comment type="subcellular location">
    <subcellularLocation>
        <location evidence="1">Cell membrane</location>
        <topology evidence="1">Multi-pass membrane protein</topology>
    </subcellularLocation>
</comment>
<dbReference type="STRING" id="291169.A9E74_00636"/>
<keyword evidence="9" id="KW-1185">Reference proteome</keyword>
<dbReference type="GO" id="GO:0005886">
    <property type="term" value="C:plasma membrane"/>
    <property type="evidence" value="ECO:0007669"/>
    <property type="project" value="UniProtKB-SubCell"/>
</dbReference>
<dbReference type="PATRIC" id="fig|291169.3.peg.638"/>
<organism evidence="8 9">
    <name type="scientific">Methylophaga muralis</name>
    <dbReference type="NCBI Taxonomy" id="291169"/>
    <lineage>
        <taxon>Bacteria</taxon>
        <taxon>Pseudomonadati</taxon>
        <taxon>Pseudomonadota</taxon>
        <taxon>Gammaproteobacteria</taxon>
        <taxon>Thiotrichales</taxon>
        <taxon>Piscirickettsiaceae</taxon>
        <taxon>Methylophaga</taxon>
    </lineage>
</organism>
<evidence type="ECO:0000256" key="3">
    <source>
        <dbReference type="ARBA" id="ARBA00022692"/>
    </source>
</evidence>
<proteinExistence type="predicted"/>
<feature type="transmembrane region" description="Helical" evidence="6">
    <location>
        <begin position="21"/>
        <end position="41"/>
    </location>
</feature>
<evidence type="ECO:0000313" key="9">
    <source>
        <dbReference type="Proteomes" id="UP000094379"/>
    </source>
</evidence>
<keyword evidence="5 6" id="KW-0472">Membrane</keyword>
<dbReference type="AlphaFoldDB" id="A0A1E3GUS1"/>